<keyword evidence="2" id="KW-1133">Transmembrane helix</keyword>
<feature type="transmembrane region" description="Helical" evidence="2">
    <location>
        <begin position="360"/>
        <end position="380"/>
    </location>
</feature>
<keyword evidence="2" id="KW-0472">Membrane</keyword>
<proteinExistence type="predicted"/>
<name>A0AA39GK16_SARSR</name>
<feature type="transmembrane region" description="Helical" evidence="2">
    <location>
        <begin position="56"/>
        <end position="78"/>
    </location>
</feature>
<dbReference type="AlphaFoldDB" id="A0AA39GK16"/>
<comment type="caution">
    <text evidence="3">The sequence shown here is derived from an EMBL/GenBank/DDBJ whole genome shotgun (WGS) entry which is preliminary data.</text>
</comment>
<feature type="transmembrane region" description="Helical" evidence="2">
    <location>
        <begin position="90"/>
        <end position="109"/>
    </location>
</feature>
<feature type="transmembrane region" description="Helical" evidence="2">
    <location>
        <begin position="315"/>
        <end position="333"/>
    </location>
</feature>
<feature type="transmembrane region" description="Helical" evidence="2">
    <location>
        <begin position="186"/>
        <end position="207"/>
    </location>
</feature>
<keyword evidence="4" id="KW-1185">Reference proteome</keyword>
<feature type="compositionally biased region" description="Basic and acidic residues" evidence="1">
    <location>
        <begin position="170"/>
        <end position="179"/>
    </location>
</feature>
<feature type="region of interest" description="Disordered" evidence="1">
    <location>
        <begin position="152"/>
        <end position="179"/>
    </location>
</feature>
<evidence type="ECO:0008006" key="5">
    <source>
        <dbReference type="Google" id="ProtNLM"/>
    </source>
</evidence>
<feature type="transmembrane region" description="Helical" evidence="2">
    <location>
        <begin position="245"/>
        <end position="264"/>
    </location>
</feature>
<evidence type="ECO:0000256" key="1">
    <source>
        <dbReference type="SAM" id="MobiDB-lite"/>
    </source>
</evidence>
<evidence type="ECO:0000256" key="2">
    <source>
        <dbReference type="SAM" id="Phobius"/>
    </source>
</evidence>
<evidence type="ECO:0000313" key="3">
    <source>
        <dbReference type="EMBL" id="KAK0388810.1"/>
    </source>
</evidence>
<organism evidence="3 4">
    <name type="scientific">Sarocladium strictum</name>
    <name type="common">Black bundle disease fungus</name>
    <name type="synonym">Acremonium strictum</name>
    <dbReference type="NCBI Taxonomy" id="5046"/>
    <lineage>
        <taxon>Eukaryota</taxon>
        <taxon>Fungi</taxon>
        <taxon>Dikarya</taxon>
        <taxon>Ascomycota</taxon>
        <taxon>Pezizomycotina</taxon>
        <taxon>Sordariomycetes</taxon>
        <taxon>Hypocreomycetidae</taxon>
        <taxon>Hypocreales</taxon>
        <taxon>Sarocladiaceae</taxon>
        <taxon>Sarocladium</taxon>
    </lineage>
</organism>
<gene>
    <name evidence="3" type="ORF">NLU13_5053</name>
</gene>
<keyword evidence="2" id="KW-0812">Transmembrane</keyword>
<evidence type="ECO:0000313" key="4">
    <source>
        <dbReference type="Proteomes" id="UP001175261"/>
    </source>
</evidence>
<dbReference type="EMBL" id="JAPDFR010000003">
    <property type="protein sequence ID" value="KAK0388810.1"/>
    <property type="molecule type" value="Genomic_DNA"/>
</dbReference>
<feature type="transmembrane region" description="Helical" evidence="2">
    <location>
        <begin position="213"/>
        <end position="233"/>
    </location>
</feature>
<reference evidence="3" key="1">
    <citation type="submission" date="2022-10" db="EMBL/GenBank/DDBJ databases">
        <title>Determination and structural analysis of whole genome sequence of Sarocladium strictum F4-1.</title>
        <authorList>
            <person name="Hu L."/>
            <person name="Jiang Y."/>
        </authorList>
    </citation>
    <scope>NUCLEOTIDE SEQUENCE</scope>
    <source>
        <strain evidence="3">F4-1</strain>
    </source>
</reference>
<accession>A0AA39GK16</accession>
<feature type="transmembrane region" description="Helical" evidence="2">
    <location>
        <begin position="276"/>
        <end position="294"/>
    </location>
</feature>
<sequence>MARTQKTLELGARHAQVVQSAIRHWLESEALSESQATLLADTIHVRAFDWDKFAKYTLRLAVVCLVIAVSSVVLQASFMRLLRRVVALPAAVRGGVTGLVGVGVHVLAYDRSQTRPEQKYANEGVHAVGALFFALAALQVVEQLNDWHAGKVQRDGTGTAQPKAEVEEDQAARERRKQEEKERRRLMGNAIWAVVFGLGVVYATVALLSKSNLIWTCAIMVFSSCVGGSGGYFGGGYWIDMESPFLFIGFGSFLVGIARAMQSYTLTEPLWSTTRTWGLLYSFVSLWILSIWGYDDYFEKVSDSRSPSSRRLRMFFWSVVFFIAAGFSTWHGLRFDDSTTKGFGLTFLGINLYTKYFEYFWGWSKPIFFAILAASFAAVGKYAENVWNMRVEELGLNQS</sequence>
<protein>
    <recommendedName>
        <fullName evidence="5">DUF2157 domain-containing protein</fullName>
    </recommendedName>
</protein>
<dbReference type="Proteomes" id="UP001175261">
    <property type="component" value="Unassembled WGS sequence"/>
</dbReference>